<dbReference type="Gene3D" id="3.30.2020.30">
    <property type="match status" value="1"/>
</dbReference>
<feature type="domain" description="Gamma-butyrobetaine hydroxylase-like N-terminal" evidence="3">
    <location>
        <begin position="11"/>
        <end position="95"/>
    </location>
</feature>
<evidence type="ECO:0000256" key="2">
    <source>
        <dbReference type="ARBA" id="ARBA00023004"/>
    </source>
</evidence>
<evidence type="ECO:0000313" key="5">
    <source>
        <dbReference type="Proteomes" id="UP000194798"/>
    </source>
</evidence>
<dbReference type="PANTHER" id="PTHR35303:SF5">
    <property type="entry name" value="OS02G0197800 PROTEIN"/>
    <property type="match status" value="1"/>
</dbReference>
<gene>
    <name evidence="4" type="ORF">TPSD3_02400</name>
</gene>
<keyword evidence="4" id="KW-0413">Isomerase</keyword>
<dbReference type="EMBL" id="MSLT01000006">
    <property type="protein sequence ID" value="OUD15399.1"/>
    <property type="molecule type" value="Genomic_DNA"/>
</dbReference>
<dbReference type="Proteomes" id="UP000194798">
    <property type="component" value="Unassembled WGS sequence"/>
</dbReference>
<sequence>MSYQTPIPTEIRLHQKSRKMDIAFEDGLSCELTCEFLRVFSPSAEVRGHSADQAVLQFGKADVNIEKVDPVGTYAICLHFDDGHNTGIYSWDWLYHLCKNRDQLWSEYLSELEAAGKKRFPTENAVQ</sequence>
<keyword evidence="5" id="KW-1185">Reference proteome</keyword>
<keyword evidence="2" id="KW-0408">Iron</keyword>
<dbReference type="GO" id="GO:0046872">
    <property type="term" value="F:metal ion binding"/>
    <property type="evidence" value="ECO:0007669"/>
    <property type="project" value="UniProtKB-KW"/>
</dbReference>
<proteinExistence type="predicted"/>
<organism evidence="4 5">
    <name type="scientific">Thioflexithrix psekupsensis</name>
    <dbReference type="NCBI Taxonomy" id="1570016"/>
    <lineage>
        <taxon>Bacteria</taxon>
        <taxon>Pseudomonadati</taxon>
        <taxon>Pseudomonadota</taxon>
        <taxon>Gammaproteobacteria</taxon>
        <taxon>Thiotrichales</taxon>
        <taxon>Thioflexithrix</taxon>
    </lineage>
</organism>
<comment type="caution">
    <text evidence="4">The sequence shown here is derived from an EMBL/GenBank/DDBJ whole genome shotgun (WGS) entry which is preliminary data.</text>
</comment>
<dbReference type="PANTHER" id="PTHR35303">
    <property type="entry name" value="OS02G0197800 PROTEIN"/>
    <property type="match status" value="1"/>
</dbReference>
<dbReference type="Pfam" id="PF06155">
    <property type="entry name" value="GBBH-like_N"/>
    <property type="match status" value="1"/>
</dbReference>
<keyword evidence="1" id="KW-0479">Metal-binding</keyword>
<dbReference type="AlphaFoldDB" id="A0A251XAK5"/>
<dbReference type="InterPro" id="IPR038492">
    <property type="entry name" value="GBBH-like_N_sf"/>
</dbReference>
<reference evidence="4 5" key="1">
    <citation type="submission" date="2016-12" db="EMBL/GenBank/DDBJ databases">
        <title>Thioflexothrix psekupsii D3 genome sequencing and assembly.</title>
        <authorList>
            <person name="Fomenkov A."/>
            <person name="Vincze T."/>
            <person name="Grabovich M."/>
            <person name="Anton B.P."/>
            <person name="Dubinina G."/>
            <person name="Orlova M."/>
            <person name="Belousova E."/>
            <person name="Roberts R.J."/>
        </authorList>
    </citation>
    <scope>NUCLEOTIDE SEQUENCE [LARGE SCALE GENOMIC DNA]</scope>
    <source>
        <strain evidence="4">D3</strain>
    </source>
</reference>
<evidence type="ECO:0000256" key="1">
    <source>
        <dbReference type="ARBA" id="ARBA00022723"/>
    </source>
</evidence>
<evidence type="ECO:0000313" key="4">
    <source>
        <dbReference type="EMBL" id="OUD15399.1"/>
    </source>
</evidence>
<dbReference type="InterPro" id="IPR010376">
    <property type="entry name" value="GBBH-like_N"/>
</dbReference>
<evidence type="ECO:0000259" key="3">
    <source>
        <dbReference type="Pfam" id="PF06155"/>
    </source>
</evidence>
<name>A0A251XAK5_9GAMM</name>
<protein>
    <submittedName>
        <fullName evidence="4">1-(5-phosphoribosyl)-5-((5-phosphoribosylamino)methylideneamino)imidazole-4-carboxamide isomerase</fullName>
    </submittedName>
</protein>
<dbReference type="OrthoDB" id="9794178at2"/>
<accession>A0A251XAK5</accession>
<dbReference type="GO" id="GO:0016853">
    <property type="term" value="F:isomerase activity"/>
    <property type="evidence" value="ECO:0007669"/>
    <property type="project" value="UniProtKB-KW"/>
</dbReference>